<dbReference type="EMBL" id="JABANM010002049">
    <property type="protein sequence ID" value="KAF4753232.1"/>
    <property type="molecule type" value="Genomic_DNA"/>
</dbReference>
<feature type="non-terminal residue" evidence="1">
    <location>
        <position position="134"/>
    </location>
</feature>
<proteinExistence type="predicted"/>
<accession>A0A7J6U7Z5</accession>
<name>A0A7J6U7Z5_PEROL</name>
<reference evidence="1 2" key="1">
    <citation type="submission" date="2020-04" db="EMBL/GenBank/DDBJ databases">
        <title>Perkinsus olseni comparative genomics.</title>
        <authorList>
            <person name="Bogema D.R."/>
        </authorList>
    </citation>
    <scope>NUCLEOTIDE SEQUENCE [LARGE SCALE GENOMIC DNA]</scope>
    <source>
        <strain evidence="1">ATCC PRA-205</strain>
    </source>
</reference>
<evidence type="ECO:0000313" key="1">
    <source>
        <dbReference type="EMBL" id="KAF4753232.1"/>
    </source>
</evidence>
<dbReference type="Proteomes" id="UP000574390">
    <property type="component" value="Unassembled WGS sequence"/>
</dbReference>
<organism evidence="1 2">
    <name type="scientific">Perkinsus olseni</name>
    <name type="common">Perkinsus atlanticus</name>
    <dbReference type="NCBI Taxonomy" id="32597"/>
    <lineage>
        <taxon>Eukaryota</taxon>
        <taxon>Sar</taxon>
        <taxon>Alveolata</taxon>
        <taxon>Perkinsozoa</taxon>
        <taxon>Perkinsea</taxon>
        <taxon>Perkinsida</taxon>
        <taxon>Perkinsidae</taxon>
        <taxon>Perkinsus</taxon>
    </lineage>
</organism>
<evidence type="ECO:0000313" key="2">
    <source>
        <dbReference type="Proteomes" id="UP000574390"/>
    </source>
</evidence>
<feature type="non-terminal residue" evidence="1">
    <location>
        <position position="1"/>
    </location>
</feature>
<dbReference type="AlphaFoldDB" id="A0A7J6U7Z5"/>
<sequence>LDGLVNWAKSFYGLLQSSIEGCAKCLVVPYAWAKNLKLLDIDDSEKVRYSPTTLYTRVGALVDADYERIGDGNKDRWYLVGRPGFMANNKAVGDPRWVSHWSMLTSKGIGWSFARIEDDYAFVMNIGHYTLTTD</sequence>
<gene>
    <name evidence="1" type="ORF">FOZ62_018987</name>
</gene>
<protein>
    <submittedName>
        <fullName evidence="1">Uncharacterized protein</fullName>
    </submittedName>
</protein>
<comment type="caution">
    <text evidence="1">The sequence shown here is derived from an EMBL/GenBank/DDBJ whole genome shotgun (WGS) entry which is preliminary data.</text>
</comment>